<accession>A0A1I4VKX0</accession>
<dbReference type="AlphaFoldDB" id="A0A1I4VKX0"/>
<reference evidence="2 3" key="1">
    <citation type="submission" date="2016-10" db="EMBL/GenBank/DDBJ databases">
        <authorList>
            <person name="de Groot N.N."/>
        </authorList>
    </citation>
    <scope>NUCLEOTIDE SEQUENCE [LARGE SCALE GENOMIC DNA]</scope>
    <source>
        <strain evidence="2 3">CGMCC 1.7659</strain>
    </source>
</reference>
<name>A0A1I4VKX0_9GAMM</name>
<keyword evidence="3" id="KW-1185">Reference proteome</keyword>
<protein>
    <submittedName>
        <fullName evidence="2">Uncharacterized protein</fullName>
    </submittedName>
</protein>
<proteinExistence type="predicted"/>
<organism evidence="2 3">
    <name type="scientific">Dokdonella immobilis</name>
    <dbReference type="NCBI Taxonomy" id="578942"/>
    <lineage>
        <taxon>Bacteria</taxon>
        <taxon>Pseudomonadati</taxon>
        <taxon>Pseudomonadota</taxon>
        <taxon>Gammaproteobacteria</taxon>
        <taxon>Lysobacterales</taxon>
        <taxon>Rhodanobacteraceae</taxon>
        <taxon>Dokdonella</taxon>
    </lineage>
</organism>
<gene>
    <name evidence="2" type="ORF">SAMN05216289_102193</name>
</gene>
<dbReference type="Proteomes" id="UP000198575">
    <property type="component" value="Unassembled WGS sequence"/>
</dbReference>
<evidence type="ECO:0000256" key="1">
    <source>
        <dbReference type="SAM" id="MobiDB-lite"/>
    </source>
</evidence>
<evidence type="ECO:0000313" key="2">
    <source>
        <dbReference type="EMBL" id="SFN01817.1"/>
    </source>
</evidence>
<sequence>MALVAPAGALSLDIETTPSGDLFPALELSQPRTADGGEAHAGNGLLRLRVGHSGQPRDARLTVSTPGLTTATVIDTHIDEDIVLRPRLKWDIGALRGMQGVRRQALQVVLSSPGMDPIIRTVEIRLHPLDEALYFVREGNNRIDLGWSFAAWVDPQDPVIDELLQLAGIDITGMMRMPSNRADRLARARAIWFGLERHGLRYADDSAGISQGPVVYSQRVRLLSSTWDERVANCLDGSVLIASALERLGVGSFLVLVPGHAFVGFYTDDARHEAEFLETTLLGFAGQARPAPSGSGARPARQRAIEGFEAARRAGRDRYRRIAPRLDGRHRPDYALIDISKARAYGIMPLAVGRGDRAGSAPVALSAPHRPQRPTSHIP</sequence>
<dbReference type="STRING" id="578942.SAMN05216289_102193"/>
<dbReference type="EMBL" id="FOVF01000002">
    <property type="protein sequence ID" value="SFN01817.1"/>
    <property type="molecule type" value="Genomic_DNA"/>
</dbReference>
<feature type="region of interest" description="Disordered" evidence="1">
    <location>
        <begin position="358"/>
        <end position="379"/>
    </location>
</feature>
<evidence type="ECO:0000313" key="3">
    <source>
        <dbReference type="Proteomes" id="UP000198575"/>
    </source>
</evidence>